<dbReference type="RefSeq" id="WP_388001745.1">
    <property type="nucleotide sequence ID" value="NZ_JBHUEE010000001.1"/>
</dbReference>
<dbReference type="Pfam" id="PF13561">
    <property type="entry name" value="adh_short_C2"/>
    <property type="match status" value="1"/>
</dbReference>
<dbReference type="PANTHER" id="PTHR42879">
    <property type="entry name" value="3-OXOACYL-(ACYL-CARRIER-PROTEIN) REDUCTASE"/>
    <property type="match status" value="1"/>
</dbReference>
<protein>
    <submittedName>
        <fullName evidence="3">3-oxoacyl-ACP reductase</fullName>
        <ecNumber evidence="3">1.1.1.100</ecNumber>
    </submittedName>
</protein>
<dbReference type="EMBL" id="JBHUEE010000001">
    <property type="protein sequence ID" value="MFD1716296.1"/>
    <property type="molecule type" value="Genomic_DNA"/>
</dbReference>
<dbReference type="Proteomes" id="UP001597277">
    <property type="component" value="Unassembled WGS sequence"/>
</dbReference>
<dbReference type="EC" id="1.1.1.100" evidence="3"/>
<keyword evidence="3" id="KW-0560">Oxidoreductase</keyword>
<dbReference type="InterPro" id="IPR057326">
    <property type="entry name" value="KR_dom"/>
</dbReference>
<dbReference type="InterPro" id="IPR002347">
    <property type="entry name" value="SDR_fam"/>
</dbReference>
<dbReference type="PRINTS" id="PR00080">
    <property type="entry name" value="SDRFAMILY"/>
</dbReference>
<evidence type="ECO:0000313" key="4">
    <source>
        <dbReference type="Proteomes" id="UP001597277"/>
    </source>
</evidence>
<dbReference type="InterPro" id="IPR050259">
    <property type="entry name" value="SDR"/>
</dbReference>
<comment type="caution">
    <text evidence="3">The sequence shown here is derived from an EMBL/GenBank/DDBJ whole genome shotgun (WGS) entry which is preliminary data.</text>
</comment>
<proteinExistence type="inferred from homology"/>
<name>A0ABW4KY10_9MICO</name>
<gene>
    <name evidence="3" type="ORF">ACFSE6_00475</name>
</gene>
<sequence>MSDTYLELVNSGPAAAVAKKLGLPRPAPLRRTDADAVDQPLTPGPVLVLSDSASTGEADAVAADLLSWDLDVRRDTRLGDHDRWGAVVVVLTGLTHPAQLSEPALTLGSVLRKLAPSGRVVTLSRTAPPALAAPSGDDVDPAPAAARHGVDGFLRSVAKELRAGATGNGLVLADGVEVSSVSVRGGLRFLLSARSAFVDGQLLTVGTDAGTEPADWRRPLTGAVAVVTGAARGIGAEVVRVLARDGAQVLGVDVPAAGEALSAVMNAVGGTALQLDVTADDAADRILDVARSRFGHLDLVVHNAGILRDKLLANMTPEKFEALLAVNIAAPLRMNETFAAPGTLGGQAVAPRIVSLASTSGIAGNRGQTNYAAAKAGIIGMTRALAGPMSRTGGTANAVAPGFIETDMTATVPAVARQIARRTSSLQQGGLPVDVAEAIAFLASPQAGGINGQTLRVCGQMVVGQ</sequence>
<evidence type="ECO:0000313" key="3">
    <source>
        <dbReference type="EMBL" id="MFD1716296.1"/>
    </source>
</evidence>
<feature type="domain" description="Ketoreductase" evidence="2">
    <location>
        <begin position="223"/>
        <end position="402"/>
    </location>
</feature>
<dbReference type="InterPro" id="IPR020904">
    <property type="entry name" value="Sc_DH/Rdtase_CS"/>
</dbReference>
<dbReference type="PRINTS" id="PR00081">
    <property type="entry name" value="GDHRDH"/>
</dbReference>
<accession>A0ABW4KY10</accession>
<comment type="similarity">
    <text evidence="1">Belongs to the short-chain dehydrogenases/reductases (SDR) family.</text>
</comment>
<dbReference type="PROSITE" id="PS00061">
    <property type="entry name" value="ADH_SHORT"/>
    <property type="match status" value="1"/>
</dbReference>
<dbReference type="Gene3D" id="3.40.50.720">
    <property type="entry name" value="NAD(P)-binding Rossmann-like Domain"/>
    <property type="match status" value="2"/>
</dbReference>
<evidence type="ECO:0000256" key="1">
    <source>
        <dbReference type="ARBA" id="ARBA00006484"/>
    </source>
</evidence>
<evidence type="ECO:0000259" key="2">
    <source>
        <dbReference type="SMART" id="SM00822"/>
    </source>
</evidence>
<dbReference type="GO" id="GO:0004316">
    <property type="term" value="F:3-oxoacyl-[acyl-carrier-protein] reductase (NADPH) activity"/>
    <property type="evidence" value="ECO:0007669"/>
    <property type="project" value="UniProtKB-EC"/>
</dbReference>
<reference evidence="4" key="1">
    <citation type="journal article" date="2019" name="Int. J. Syst. Evol. Microbiol.">
        <title>The Global Catalogue of Microorganisms (GCM) 10K type strain sequencing project: providing services to taxonomists for standard genome sequencing and annotation.</title>
        <authorList>
            <consortium name="The Broad Institute Genomics Platform"/>
            <consortium name="The Broad Institute Genome Sequencing Center for Infectious Disease"/>
            <person name="Wu L."/>
            <person name="Ma J."/>
        </authorList>
    </citation>
    <scope>NUCLEOTIDE SEQUENCE [LARGE SCALE GENOMIC DNA]</scope>
    <source>
        <strain evidence="4">JCM 17130</strain>
    </source>
</reference>
<dbReference type="NCBIfam" id="NF006110">
    <property type="entry name" value="PRK08261.1"/>
    <property type="match status" value="1"/>
</dbReference>
<keyword evidence="4" id="KW-1185">Reference proteome</keyword>
<dbReference type="SMART" id="SM00822">
    <property type="entry name" value="PKS_KR"/>
    <property type="match status" value="1"/>
</dbReference>
<dbReference type="PANTHER" id="PTHR42879:SF2">
    <property type="entry name" value="3-OXOACYL-[ACYL-CARRIER-PROTEIN] REDUCTASE FABG"/>
    <property type="match status" value="1"/>
</dbReference>
<dbReference type="InterPro" id="IPR036291">
    <property type="entry name" value="NAD(P)-bd_dom_sf"/>
</dbReference>
<organism evidence="3 4">
    <name type="scientific">Georgenia deserti</name>
    <dbReference type="NCBI Taxonomy" id="2093781"/>
    <lineage>
        <taxon>Bacteria</taxon>
        <taxon>Bacillati</taxon>
        <taxon>Actinomycetota</taxon>
        <taxon>Actinomycetes</taxon>
        <taxon>Micrococcales</taxon>
        <taxon>Bogoriellaceae</taxon>
        <taxon>Georgenia</taxon>
    </lineage>
</organism>
<dbReference type="SUPFAM" id="SSF51735">
    <property type="entry name" value="NAD(P)-binding Rossmann-fold domains"/>
    <property type="match status" value="1"/>
</dbReference>